<proteinExistence type="predicted"/>
<dbReference type="EMBL" id="CATQJL010000305">
    <property type="protein sequence ID" value="CAJ0601949.1"/>
    <property type="molecule type" value="Genomic_DNA"/>
</dbReference>
<dbReference type="SMART" id="SM00228">
    <property type="entry name" value="PDZ"/>
    <property type="match status" value="2"/>
</dbReference>
<dbReference type="Pfam" id="PF17820">
    <property type="entry name" value="PDZ_6"/>
    <property type="match status" value="1"/>
</dbReference>
<dbReference type="AlphaFoldDB" id="A0AA36H1F2"/>
<dbReference type="GO" id="GO:0043495">
    <property type="term" value="F:protein-membrane adaptor activity"/>
    <property type="evidence" value="ECO:0007669"/>
    <property type="project" value="TreeGrafter"/>
</dbReference>
<dbReference type="InterPro" id="IPR001478">
    <property type="entry name" value="PDZ"/>
</dbReference>
<feature type="compositionally biased region" description="Pro residues" evidence="4">
    <location>
        <begin position="329"/>
        <end position="338"/>
    </location>
</feature>
<keyword evidence="3" id="KW-0677">Repeat</keyword>
<evidence type="ECO:0000256" key="3">
    <source>
        <dbReference type="ARBA" id="ARBA00022737"/>
    </source>
</evidence>
<dbReference type="PROSITE" id="PS50106">
    <property type="entry name" value="PDZ"/>
    <property type="match status" value="2"/>
</dbReference>
<dbReference type="InterPro" id="IPR036034">
    <property type="entry name" value="PDZ_sf"/>
</dbReference>
<evidence type="ECO:0000256" key="1">
    <source>
        <dbReference type="ARBA" id="ARBA00004236"/>
    </source>
</evidence>
<dbReference type="Pfam" id="PF00595">
    <property type="entry name" value="PDZ"/>
    <property type="match status" value="1"/>
</dbReference>
<dbReference type="InterPro" id="IPR041489">
    <property type="entry name" value="PDZ_6"/>
</dbReference>
<keyword evidence="2" id="KW-1003">Cell membrane</keyword>
<feature type="region of interest" description="Disordered" evidence="4">
    <location>
        <begin position="325"/>
        <end position="352"/>
    </location>
</feature>
<comment type="subcellular location">
    <subcellularLocation>
        <location evidence="1">Cell membrane</location>
    </subcellularLocation>
</comment>
<dbReference type="Gene3D" id="2.30.42.10">
    <property type="match status" value="2"/>
</dbReference>
<evidence type="ECO:0000256" key="4">
    <source>
        <dbReference type="SAM" id="MobiDB-lite"/>
    </source>
</evidence>
<evidence type="ECO:0000256" key="2">
    <source>
        <dbReference type="ARBA" id="ARBA00022475"/>
    </source>
</evidence>
<accession>A0AA36H1F2</accession>
<evidence type="ECO:0000313" key="6">
    <source>
        <dbReference type="EMBL" id="CAJ0601949.1"/>
    </source>
</evidence>
<dbReference type="PANTHER" id="PTHR14191:SF3">
    <property type="entry name" value="NA(+)_H(+) EXCHANGE REGULATORY COFACTOR-LIKE PROTEIN NRFL-1"/>
    <property type="match status" value="1"/>
</dbReference>
<protein>
    <recommendedName>
        <fullName evidence="5">PDZ domain-containing protein</fullName>
    </recommendedName>
</protein>
<evidence type="ECO:0000313" key="7">
    <source>
        <dbReference type="Proteomes" id="UP001176961"/>
    </source>
</evidence>
<dbReference type="Proteomes" id="UP001176961">
    <property type="component" value="Unassembled WGS sequence"/>
</dbReference>
<feature type="compositionally biased region" description="Polar residues" evidence="4">
    <location>
        <begin position="431"/>
        <end position="457"/>
    </location>
</feature>
<gene>
    <name evidence="6" type="ORF">CYNAS_LOCUS13932</name>
</gene>
<dbReference type="SUPFAM" id="SSF50156">
    <property type="entry name" value="PDZ domain-like"/>
    <property type="match status" value="2"/>
</dbReference>
<comment type="caution">
    <text evidence="6">The sequence shown here is derived from an EMBL/GenBank/DDBJ whole genome shotgun (WGS) entry which is preliminary data.</text>
</comment>
<name>A0AA36H1F2_CYLNA</name>
<organism evidence="6 7">
    <name type="scientific">Cylicocyclus nassatus</name>
    <name type="common">Nematode worm</name>
    <dbReference type="NCBI Taxonomy" id="53992"/>
    <lineage>
        <taxon>Eukaryota</taxon>
        <taxon>Metazoa</taxon>
        <taxon>Ecdysozoa</taxon>
        <taxon>Nematoda</taxon>
        <taxon>Chromadorea</taxon>
        <taxon>Rhabditida</taxon>
        <taxon>Rhabditina</taxon>
        <taxon>Rhabditomorpha</taxon>
        <taxon>Strongyloidea</taxon>
        <taxon>Strongylidae</taxon>
        <taxon>Cylicocyclus</taxon>
    </lineage>
</organism>
<keyword evidence="2" id="KW-0472">Membrane</keyword>
<dbReference type="CDD" id="cd06768">
    <property type="entry name" value="PDZ_NHERF-like"/>
    <property type="match status" value="2"/>
</dbReference>
<reference evidence="6" key="1">
    <citation type="submission" date="2023-07" db="EMBL/GenBank/DDBJ databases">
        <authorList>
            <consortium name="CYATHOMIX"/>
        </authorList>
    </citation>
    <scope>NUCLEOTIDE SEQUENCE</scope>
    <source>
        <strain evidence="6">N/A</strain>
    </source>
</reference>
<dbReference type="InterPro" id="IPR051067">
    <property type="entry name" value="NHER"/>
</dbReference>
<sequence length="501" mass="55744">MVHLPEDAPSPRLCLVEKASPDQEYGYNLHAEKGRGQYVGMVDKGSPADLGGLRMGDRIFAVNGHSIIGESHKKVVERIKENALRCEMLVISEEGARWYQEHGIEINMQLPNIIKVGGQASRRGTQANGSPPPAAGWYAPSNKTAEPVFVAPPPPHEEPNMNKPRPRLCKLEKSSQSEEFGFNLHAEKGRGHFIGTVDQGGIGDRAGLRMGQRIVGVNGVLVYPNTPHKEVVAQIKRSPLRTTLLVASEEVDKWYKENGQEFSFDYAEEPNSQVVTNQISPHSIQISDEEEIPELRYKVPPQSEDVDQIEVEEIHEVDLQQHQFGTPEPQEPVEPMGPPAMVQRPSEPPEPAGDLMEQVFAGVPQMAHMAPVSVIVEPPTPITLVRDPELPQTDLGIERKNTHESAREAVEAVENRPDYVPAYQTQRHDTPPTSQFSPASNGSSLNGYQNSTESVSPKNDKFDIFGLSAQEARERLRQQKKNIHRGFDMSLEEKYRLVSNM</sequence>
<dbReference type="GO" id="GO:0016324">
    <property type="term" value="C:apical plasma membrane"/>
    <property type="evidence" value="ECO:0007669"/>
    <property type="project" value="TreeGrafter"/>
</dbReference>
<dbReference type="GO" id="GO:0072659">
    <property type="term" value="P:protein localization to plasma membrane"/>
    <property type="evidence" value="ECO:0007669"/>
    <property type="project" value="TreeGrafter"/>
</dbReference>
<feature type="domain" description="PDZ" evidence="5">
    <location>
        <begin position="168"/>
        <end position="250"/>
    </location>
</feature>
<keyword evidence="7" id="KW-1185">Reference proteome</keyword>
<feature type="region of interest" description="Disordered" evidence="4">
    <location>
        <begin position="385"/>
        <end position="404"/>
    </location>
</feature>
<feature type="region of interest" description="Disordered" evidence="4">
    <location>
        <begin position="417"/>
        <end position="460"/>
    </location>
</feature>
<dbReference type="PANTHER" id="PTHR14191">
    <property type="entry name" value="PDZ DOMAIN CONTAINING PROTEIN"/>
    <property type="match status" value="1"/>
</dbReference>
<feature type="domain" description="PDZ" evidence="5">
    <location>
        <begin position="13"/>
        <end position="94"/>
    </location>
</feature>
<evidence type="ECO:0000259" key="5">
    <source>
        <dbReference type="PROSITE" id="PS50106"/>
    </source>
</evidence>